<dbReference type="EMBL" id="GG674496">
    <property type="protein sequence ID" value="EER14228.1"/>
    <property type="molecule type" value="Genomic_DNA"/>
</dbReference>
<dbReference type="GeneID" id="9060265"/>
<dbReference type="Proteomes" id="UP000007800">
    <property type="component" value="Unassembled WGS sequence"/>
</dbReference>
<organism evidence="3">
    <name type="scientific">Perkinsus marinus (strain ATCC 50983 / TXsc)</name>
    <dbReference type="NCBI Taxonomy" id="423536"/>
    <lineage>
        <taxon>Eukaryota</taxon>
        <taxon>Sar</taxon>
        <taxon>Alveolata</taxon>
        <taxon>Perkinsozoa</taxon>
        <taxon>Perkinsea</taxon>
        <taxon>Perkinsida</taxon>
        <taxon>Perkinsidae</taxon>
        <taxon>Perkinsus</taxon>
    </lineage>
</organism>
<name>C5KMS0_PERM5</name>
<dbReference type="AlphaFoldDB" id="C5KMS0"/>
<dbReference type="OMA" id="LEDNTSM"/>
<dbReference type="OrthoDB" id="336240at2759"/>
<dbReference type="InParanoid" id="C5KMS0"/>
<evidence type="ECO:0000313" key="3">
    <source>
        <dbReference type="Proteomes" id="UP000007800"/>
    </source>
</evidence>
<protein>
    <submittedName>
        <fullName evidence="2">Uncharacterized protein</fullName>
    </submittedName>
</protein>
<proteinExistence type="predicted"/>
<evidence type="ECO:0000313" key="2">
    <source>
        <dbReference type="EMBL" id="EER14228.1"/>
    </source>
</evidence>
<accession>C5KMS0</accession>
<sequence length="248" mass="29221">MTEFKKAEDLFDRLLQAHETLVINHLPKGNSNSSSRDELPPSKEDLQQYNNFENLINQCGDYILKFKKRLLDASKNPDVAVYGPKMKTNVEGLIERYEQVYEQYQDIIQPLFEHAVLEEKDRLRREEERRQKDKKDAIEKDVEQKAQWAAHFDKTRKEMERAQQEREAAEKERADAQDAELIAKRREEEIRILSMDEDTKICTSIREMLEDNTSMTIAELRMHLVHDLGPKSYLNVYHGNLGGWRKVA</sequence>
<reference evidence="2 3" key="1">
    <citation type="submission" date="2008-07" db="EMBL/GenBank/DDBJ databases">
        <authorList>
            <person name="El-Sayed N."/>
            <person name="Caler E."/>
            <person name="Inman J."/>
            <person name="Amedeo P."/>
            <person name="Hass B."/>
            <person name="Wortman J."/>
        </authorList>
    </citation>
    <scope>NUCLEOTIDE SEQUENCE [LARGE SCALE GENOMIC DNA]</scope>
    <source>
        <strain evidence="3">ATCC 50983 / TXsc</strain>
    </source>
</reference>
<feature type="compositionally biased region" description="Basic and acidic residues" evidence="1">
    <location>
        <begin position="35"/>
        <end position="44"/>
    </location>
</feature>
<evidence type="ECO:0000256" key="1">
    <source>
        <dbReference type="SAM" id="MobiDB-lite"/>
    </source>
</evidence>
<keyword evidence="3" id="KW-1185">Reference proteome</keyword>
<feature type="region of interest" description="Disordered" evidence="1">
    <location>
        <begin position="156"/>
        <end position="176"/>
    </location>
</feature>
<gene>
    <name evidence="2" type="ORF">Pmar_PMAR029294</name>
</gene>
<dbReference type="RefSeq" id="XP_002782433.1">
    <property type="nucleotide sequence ID" value="XM_002782387.1"/>
</dbReference>
<feature type="region of interest" description="Disordered" evidence="1">
    <location>
        <begin position="25"/>
        <end position="44"/>
    </location>
</feature>